<feature type="region of interest" description="Disordered" evidence="1">
    <location>
        <begin position="1"/>
        <end position="26"/>
    </location>
</feature>
<accession>A0A5B7IL45</accession>
<dbReference type="AlphaFoldDB" id="A0A5B7IL45"/>
<dbReference type="Proteomes" id="UP000324222">
    <property type="component" value="Unassembled WGS sequence"/>
</dbReference>
<sequence length="74" mass="8526">MKALQDRETTEERQRGKEGPEGSSRKFRQYYNMCSASLSPPQVTPEGLWSFILARTPTDKRKLGDARISTFPYK</sequence>
<organism evidence="2 3">
    <name type="scientific">Portunus trituberculatus</name>
    <name type="common">Swimming crab</name>
    <name type="synonym">Neptunus trituberculatus</name>
    <dbReference type="NCBI Taxonomy" id="210409"/>
    <lineage>
        <taxon>Eukaryota</taxon>
        <taxon>Metazoa</taxon>
        <taxon>Ecdysozoa</taxon>
        <taxon>Arthropoda</taxon>
        <taxon>Crustacea</taxon>
        <taxon>Multicrustacea</taxon>
        <taxon>Malacostraca</taxon>
        <taxon>Eumalacostraca</taxon>
        <taxon>Eucarida</taxon>
        <taxon>Decapoda</taxon>
        <taxon>Pleocyemata</taxon>
        <taxon>Brachyura</taxon>
        <taxon>Eubrachyura</taxon>
        <taxon>Portunoidea</taxon>
        <taxon>Portunidae</taxon>
        <taxon>Portuninae</taxon>
        <taxon>Portunus</taxon>
    </lineage>
</organism>
<evidence type="ECO:0000256" key="1">
    <source>
        <dbReference type="SAM" id="MobiDB-lite"/>
    </source>
</evidence>
<gene>
    <name evidence="2" type="ORF">E2C01_079282</name>
</gene>
<evidence type="ECO:0000313" key="3">
    <source>
        <dbReference type="Proteomes" id="UP000324222"/>
    </source>
</evidence>
<feature type="compositionally biased region" description="Basic and acidic residues" evidence="1">
    <location>
        <begin position="1"/>
        <end position="24"/>
    </location>
</feature>
<comment type="caution">
    <text evidence="2">The sequence shown here is derived from an EMBL/GenBank/DDBJ whole genome shotgun (WGS) entry which is preliminary data.</text>
</comment>
<dbReference type="EMBL" id="VSRR010065711">
    <property type="protein sequence ID" value="MPC84542.1"/>
    <property type="molecule type" value="Genomic_DNA"/>
</dbReference>
<name>A0A5B7IL45_PORTR</name>
<protein>
    <submittedName>
        <fullName evidence="2">Uncharacterized protein</fullName>
    </submittedName>
</protein>
<evidence type="ECO:0000313" key="2">
    <source>
        <dbReference type="EMBL" id="MPC84542.1"/>
    </source>
</evidence>
<keyword evidence="3" id="KW-1185">Reference proteome</keyword>
<reference evidence="2 3" key="1">
    <citation type="submission" date="2019-05" db="EMBL/GenBank/DDBJ databases">
        <title>Another draft genome of Portunus trituberculatus and its Hox gene families provides insights of decapod evolution.</title>
        <authorList>
            <person name="Jeong J.-H."/>
            <person name="Song I."/>
            <person name="Kim S."/>
            <person name="Choi T."/>
            <person name="Kim D."/>
            <person name="Ryu S."/>
            <person name="Kim W."/>
        </authorList>
    </citation>
    <scope>NUCLEOTIDE SEQUENCE [LARGE SCALE GENOMIC DNA]</scope>
    <source>
        <tissue evidence="2">Muscle</tissue>
    </source>
</reference>
<proteinExistence type="predicted"/>